<dbReference type="GO" id="GO:0006508">
    <property type="term" value="P:proteolysis"/>
    <property type="evidence" value="ECO:0007669"/>
    <property type="project" value="UniProtKB-UniRule"/>
</dbReference>
<name>A0A2N5XQY9_9HYPH</name>
<gene>
    <name evidence="17" type="ORF">C0081_12875</name>
</gene>
<comment type="cofactor">
    <cofactor evidence="2">
        <name>Zn(2+)</name>
        <dbReference type="ChEBI" id="CHEBI:29105"/>
    </cofactor>
</comment>
<dbReference type="InterPro" id="IPR042097">
    <property type="entry name" value="Aminopeptidase_N-like_N_sf"/>
</dbReference>
<accession>A0A2N5XQY9</accession>
<dbReference type="Gene3D" id="2.60.40.1730">
    <property type="entry name" value="tricorn interacting facor f3 domain"/>
    <property type="match status" value="1"/>
</dbReference>
<dbReference type="InterPro" id="IPR014782">
    <property type="entry name" value="Peptidase_M1_dom"/>
</dbReference>
<dbReference type="InterPro" id="IPR035414">
    <property type="entry name" value="Peptidase_M1_pepN_Ig-like"/>
</dbReference>
<organism evidence="17 18">
    <name type="scientific">Cohaesibacter celericrescens</name>
    <dbReference type="NCBI Taxonomy" id="2067669"/>
    <lineage>
        <taxon>Bacteria</taxon>
        <taxon>Pseudomonadati</taxon>
        <taxon>Pseudomonadota</taxon>
        <taxon>Alphaproteobacteria</taxon>
        <taxon>Hyphomicrobiales</taxon>
        <taxon>Cohaesibacteraceae</taxon>
    </lineage>
</organism>
<evidence type="ECO:0000256" key="7">
    <source>
        <dbReference type="ARBA" id="ARBA00022670"/>
    </source>
</evidence>
<dbReference type="GO" id="GO:0008270">
    <property type="term" value="F:zinc ion binding"/>
    <property type="evidence" value="ECO:0007669"/>
    <property type="project" value="InterPro"/>
</dbReference>
<protein>
    <recommendedName>
        <fullName evidence="5 12">Aminopeptidase N</fullName>
        <ecNumber evidence="4 12">3.4.11.2</ecNumber>
    </recommendedName>
</protein>
<dbReference type="GO" id="GO:0016285">
    <property type="term" value="F:alanyl aminopeptidase activity"/>
    <property type="evidence" value="ECO:0007669"/>
    <property type="project" value="UniProtKB-EC"/>
</dbReference>
<dbReference type="Pfam" id="PF17900">
    <property type="entry name" value="Peptidase_M1_N"/>
    <property type="match status" value="1"/>
</dbReference>
<dbReference type="Gene3D" id="3.30.2010.30">
    <property type="match status" value="1"/>
</dbReference>
<evidence type="ECO:0000256" key="10">
    <source>
        <dbReference type="ARBA" id="ARBA00022833"/>
    </source>
</evidence>
<dbReference type="PRINTS" id="PR00756">
    <property type="entry name" value="ALADIPTASE"/>
</dbReference>
<keyword evidence="7" id="KW-0645">Protease</keyword>
<dbReference type="InterPro" id="IPR027268">
    <property type="entry name" value="Peptidase_M4/M1_CTD_sf"/>
</dbReference>
<keyword evidence="18" id="KW-1185">Reference proteome</keyword>
<evidence type="ECO:0000256" key="12">
    <source>
        <dbReference type="NCBIfam" id="TIGR02414"/>
    </source>
</evidence>
<evidence type="ECO:0000256" key="4">
    <source>
        <dbReference type="ARBA" id="ARBA00012564"/>
    </source>
</evidence>
<evidence type="ECO:0000256" key="8">
    <source>
        <dbReference type="ARBA" id="ARBA00022723"/>
    </source>
</evidence>
<evidence type="ECO:0000259" key="15">
    <source>
        <dbReference type="Pfam" id="PF17432"/>
    </source>
</evidence>
<dbReference type="InterPro" id="IPR012779">
    <property type="entry name" value="Peptidase_M1_pepN"/>
</dbReference>
<evidence type="ECO:0000256" key="9">
    <source>
        <dbReference type="ARBA" id="ARBA00022801"/>
    </source>
</evidence>
<dbReference type="AlphaFoldDB" id="A0A2N5XQY9"/>
<dbReference type="SUPFAM" id="SSF63737">
    <property type="entry name" value="Leukotriene A4 hydrolase N-terminal domain"/>
    <property type="match status" value="1"/>
</dbReference>
<dbReference type="InterPro" id="IPR045357">
    <property type="entry name" value="Aminopeptidase_N-like_N"/>
</dbReference>
<dbReference type="Pfam" id="PF11940">
    <property type="entry name" value="DUF3458"/>
    <property type="match status" value="1"/>
</dbReference>
<dbReference type="Proteomes" id="UP000234881">
    <property type="component" value="Unassembled WGS sequence"/>
</dbReference>
<dbReference type="PANTHER" id="PTHR46322">
    <property type="entry name" value="PUROMYCIN-SENSITIVE AMINOPEPTIDASE"/>
    <property type="match status" value="1"/>
</dbReference>
<dbReference type="SUPFAM" id="SSF55486">
    <property type="entry name" value="Metalloproteases ('zincins'), catalytic domain"/>
    <property type="match status" value="1"/>
</dbReference>
<keyword evidence="9" id="KW-0378">Hydrolase</keyword>
<evidence type="ECO:0000256" key="11">
    <source>
        <dbReference type="ARBA" id="ARBA00023049"/>
    </source>
</evidence>
<dbReference type="PANTHER" id="PTHR46322:SF1">
    <property type="entry name" value="PUROMYCIN-SENSITIVE AMINOPEPTIDASE"/>
    <property type="match status" value="1"/>
</dbReference>
<feature type="domain" description="Aminopeptidase N-like N-terminal" evidence="16">
    <location>
        <begin position="90"/>
        <end position="198"/>
    </location>
</feature>
<evidence type="ECO:0000259" key="14">
    <source>
        <dbReference type="Pfam" id="PF11940"/>
    </source>
</evidence>
<feature type="domain" description="Peptidase M1 membrane alanine aminopeptidase" evidence="13">
    <location>
        <begin position="237"/>
        <end position="451"/>
    </location>
</feature>
<dbReference type="InterPro" id="IPR001930">
    <property type="entry name" value="Peptidase_M1"/>
</dbReference>
<dbReference type="Pfam" id="PF17432">
    <property type="entry name" value="DUF3458_C"/>
    <property type="match status" value="1"/>
</dbReference>
<dbReference type="InterPro" id="IPR024601">
    <property type="entry name" value="Peptidase_M1_pepN_C"/>
</dbReference>
<dbReference type="EMBL" id="PKUQ01000022">
    <property type="protein sequence ID" value="PLW76936.1"/>
    <property type="molecule type" value="Genomic_DNA"/>
</dbReference>
<sequence length="896" mass="100279">MPQDHSVVRLEDYQPTPYQIDRVSMAFRLDPMQTEITTTLRMAPRQGSNNSQALKLQGDEINLIGARLNGSALDASHYEATPDSFVLHKPPQETFILEFVTRVAPDNNTQLMGLYRSSGTYCTQCEAEGFRRITYFYDRPDVLSVYEVRIEAPKDVPYLLANGNLIDSGDMDTPEGFDTAQAWHYAVWQDPFPKPSYLFAMVAGDLARVEDHFITRSGRNVALHIYVEHGKEDRVAYAMDSLKRSMKWDEDVFDREYDLDIFMILAVSDFNMGAMENKGLNIFNDKYVLAKPDTATDTDYALIEAVIAHEYFHNWTGNRITCRDWFQLCLKEGLTVFRDQEFSSDMRSRPVKRISDVRQLRARQFPEDSGPLAHPVRPEAYSEINNFYTATVYEKGAELCRMLKTLIGDDGFKDGLDLYFKRFDGQAVTIEDFLASFEEACSVNLTQFSQWYRQAGTPNLVATYTYDAARGQMSLTIEQSCPPTPGQPTKKLMQIPVRFGLVARDGSSATFSGIRDAKSGGLIGGSDCTLLTLTNREHTYIFEGVSTDALPSLARGFSAPIHLRTNLTLEDQLILVLHDTDPFNRWEATQFVLMDHLIRQTRANRSSSIAVDQPVNAALIEALKTCLLDDSLEHAFRAQLLQVPSEADIAREIGKNVNPDAIHAARESLRQELAKALGTTLVELYQSLQDGGAFQPDSASAGRRALRNGLLDLILAAGEGTAKGIATAHYNEASNMTDRFAALAAMTLNRSTAADALLTDFHDRYADDALVIDKWLSLQASSPQEGTIGKVKTLMDHPSFSMSNPNRVRALIGAFAMNNPIQFNRKDGEGFKLVADIILTLDRSNPQTAARLANNFRSWKVLEASRQTSAERELRRIANTEVLSKDVADIVNRCLQ</sequence>
<comment type="similarity">
    <text evidence="3">Belongs to the peptidase M1 family.</text>
</comment>
<proteinExistence type="inferred from homology"/>
<keyword evidence="10" id="KW-0862">Zinc</keyword>
<dbReference type="OrthoDB" id="100605at2"/>
<evidence type="ECO:0000256" key="1">
    <source>
        <dbReference type="ARBA" id="ARBA00000098"/>
    </source>
</evidence>
<keyword evidence="6 17" id="KW-0031">Aminopeptidase</keyword>
<evidence type="ECO:0000256" key="3">
    <source>
        <dbReference type="ARBA" id="ARBA00010136"/>
    </source>
</evidence>
<feature type="domain" description="Peptidase M1 alanyl aminopeptidase C-terminal" evidence="15">
    <location>
        <begin position="570"/>
        <end position="896"/>
    </location>
</feature>
<dbReference type="FunFam" id="3.30.2010.30:FF:000002">
    <property type="entry name" value="Putative aminopeptidase N"/>
    <property type="match status" value="1"/>
</dbReference>
<dbReference type="NCBIfam" id="TIGR02414">
    <property type="entry name" value="pepN_proteo"/>
    <property type="match status" value="1"/>
</dbReference>
<dbReference type="Gene3D" id="2.60.40.1840">
    <property type="match status" value="1"/>
</dbReference>
<dbReference type="EC" id="3.4.11.2" evidence="4 12"/>
<evidence type="ECO:0000313" key="17">
    <source>
        <dbReference type="EMBL" id="PLW76936.1"/>
    </source>
</evidence>
<evidence type="ECO:0000259" key="13">
    <source>
        <dbReference type="Pfam" id="PF01433"/>
    </source>
</evidence>
<dbReference type="RefSeq" id="WP_101534225.1">
    <property type="nucleotide sequence ID" value="NZ_PKUQ01000022.1"/>
</dbReference>
<dbReference type="CDD" id="cd09600">
    <property type="entry name" value="M1_APN"/>
    <property type="match status" value="1"/>
</dbReference>
<dbReference type="Gene3D" id="1.25.50.10">
    <property type="entry name" value="Peptidase M1, alanyl aminopeptidase, C-terminal domain"/>
    <property type="match status" value="1"/>
</dbReference>
<comment type="caution">
    <text evidence="17">The sequence shown here is derived from an EMBL/GenBank/DDBJ whole genome shotgun (WGS) entry which is preliminary data.</text>
</comment>
<feature type="domain" description="Peptidase M1 alanyl aminopeptidase Ig-like fold" evidence="14">
    <location>
        <begin position="456"/>
        <end position="565"/>
    </location>
</feature>
<evidence type="ECO:0000256" key="2">
    <source>
        <dbReference type="ARBA" id="ARBA00001947"/>
    </source>
</evidence>
<comment type="catalytic activity">
    <reaction evidence="1">
        <text>Release of an N-terminal amino acid, Xaa-|-Yaa- from a peptide, amide or arylamide. Xaa is preferably Ala, but may be most amino acids including Pro (slow action). When a terminal hydrophobic residue is followed by a prolyl residue, the two may be released as an intact Xaa-Pro dipeptide.</text>
        <dbReference type="EC" id="3.4.11.2"/>
    </reaction>
</comment>
<dbReference type="InterPro" id="IPR037144">
    <property type="entry name" value="Peptidase_M1_pepN_C_sf"/>
</dbReference>
<dbReference type="Gene3D" id="1.10.390.10">
    <property type="entry name" value="Neutral Protease Domain 2"/>
    <property type="match status" value="1"/>
</dbReference>
<dbReference type="Pfam" id="PF01433">
    <property type="entry name" value="Peptidase_M1"/>
    <property type="match status" value="1"/>
</dbReference>
<dbReference type="InterPro" id="IPR038438">
    <property type="entry name" value="PepN_Ig-like_sf"/>
</dbReference>
<keyword evidence="11" id="KW-0482">Metalloprotease</keyword>
<keyword evidence="8" id="KW-0479">Metal-binding</keyword>
<evidence type="ECO:0000259" key="16">
    <source>
        <dbReference type="Pfam" id="PF17900"/>
    </source>
</evidence>
<dbReference type="GO" id="GO:0008237">
    <property type="term" value="F:metallopeptidase activity"/>
    <property type="evidence" value="ECO:0007669"/>
    <property type="project" value="UniProtKB-UniRule"/>
</dbReference>
<evidence type="ECO:0000256" key="6">
    <source>
        <dbReference type="ARBA" id="ARBA00022438"/>
    </source>
</evidence>
<evidence type="ECO:0000256" key="5">
    <source>
        <dbReference type="ARBA" id="ARBA00015611"/>
    </source>
</evidence>
<reference evidence="17 18" key="1">
    <citation type="submission" date="2018-01" db="EMBL/GenBank/DDBJ databases">
        <title>The draft genome sequence of Cohaesibacter sp. H1304.</title>
        <authorList>
            <person name="Wang N.-N."/>
            <person name="Du Z.-J."/>
        </authorList>
    </citation>
    <scope>NUCLEOTIDE SEQUENCE [LARGE SCALE GENOMIC DNA]</scope>
    <source>
        <strain evidence="17 18">H1304</strain>
    </source>
</reference>
<evidence type="ECO:0000313" key="18">
    <source>
        <dbReference type="Proteomes" id="UP000234881"/>
    </source>
</evidence>